<keyword evidence="3" id="KW-1185">Reference proteome</keyword>
<name>A0A504J995_9FLAO</name>
<sequence>MRDLFLILFIFYCFFSSIAQTKKDTTLLGKQLDSLLQLDYNAYSIEDYQLYQDIFSNSKKIHYKRGVLTSLLSIIWYQSNQKSIDSVLYYSEQFEKYEAILPDHNLYLDYLINNGNLFLYAYGLPELALPYFIKAYEKIDKDDVGEKADLTTKIADCYIQKGQYDLAISEVKNILADTIYLDFRFKLKINATLAMAYQHKKQPKLSTPLLADILNIATKNGDSAYYTYAKLYQAYDYYLNEQYQKAIDSLHANYKLLQHYFQPGVPTHHEFLSNAYGKLKNYTHAAQSMQRAIKQERLLNDLPKYYTDLATYYQKLGKKDSVWLALQQKNEIVDSIRQLEKKVFTDYYDTRIELIEESHEKVKIEASQSQLYSKNTAQKQYIIILIISILLLTVVVVALMLYKKYDQSKEKINLLEENEKKLLKQHIKTKEDELSATLMIQAKQIQKLKAAKKELYTNIETNNPEQLKKSKKSFDKLIKNMTCEDVFSDRLESQYPGLVLELKEYCPELSKNNIRHCLLVKLGLSLKESANLLNVATNTVKTARYRAKLKLGLPEEVSLEEFLKKIESKEPRSL</sequence>
<evidence type="ECO:0000313" key="2">
    <source>
        <dbReference type="EMBL" id="TPN84448.1"/>
    </source>
</evidence>
<dbReference type="EMBL" id="VFWZ01000005">
    <property type="protein sequence ID" value="TPN84448.1"/>
    <property type="molecule type" value="Genomic_DNA"/>
</dbReference>
<dbReference type="OrthoDB" id="1159324at2"/>
<dbReference type="InterPro" id="IPR011990">
    <property type="entry name" value="TPR-like_helical_dom_sf"/>
</dbReference>
<protein>
    <recommendedName>
        <fullName evidence="4">HTH luxR-type domain-containing protein</fullName>
    </recommendedName>
</protein>
<accession>A0A504J995</accession>
<reference evidence="2 3" key="1">
    <citation type="submission" date="2019-06" db="EMBL/GenBank/DDBJ databases">
        <authorList>
            <person name="Meng X."/>
        </authorList>
    </citation>
    <scope>NUCLEOTIDE SEQUENCE [LARGE SCALE GENOMIC DNA]</scope>
    <source>
        <strain evidence="2 3">M625</strain>
    </source>
</reference>
<feature type="transmembrane region" description="Helical" evidence="1">
    <location>
        <begin position="381"/>
        <end position="402"/>
    </location>
</feature>
<evidence type="ECO:0008006" key="4">
    <source>
        <dbReference type="Google" id="ProtNLM"/>
    </source>
</evidence>
<dbReference type="GO" id="GO:0003677">
    <property type="term" value="F:DNA binding"/>
    <property type="evidence" value="ECO:0007669"/>
    <property type="project" value="InterPro"/>
</dbReference>
<evidence type="ECO:0000313" key="3">
    <source>
        <dbReference type="Proteomes" id="UP000315540"/>
    </source>
</evidence>
<dbReference type="Gene3D" id="1.25.40.10">
    <property type="entry name" value="Tetratricopeptide repeat domain"/>
    <property type="match status" value="1"/>
</dbReference>
<keyword evidence="1" id="KW-1133">Transmembrane helix</keyword>
<dbReference type="AlphaFoldDB" id="A0A504J995"/>
<keyword evidence="1" id="KW-0812">Transmembrane</keyword>
<evidence type="ECO:0000256" key="1">
    <source>
        <dbReference type="SAM" id="Phobius"/>
    </source>
</evidence>
<dbReference type="SUPFAM" id="SSF46894">
    <property type="entry name" value="C-terminal effector domain of the bipartite response regulators"/>
    <property type="match status" value="1"/>
</dbReference>
<dbReference type="GO" id="GO:0006355">
    <property type="term" value="P:regulation of DNA-templated transcription"/>
    <property type="evidence" value="ECO:0007669"/>
    <property type="project" value="InterPro"/>
</dbReference>
<comment type="caution">
    <text evidence="2">The sequence shown here is derived from an EMBL/GenBank/DDBJ whole genome shotgun (WGS) entry which is preliminary data.</text>
</comment>
<dbReference type="SUPFAM" id="SSF48452">
    <property type="entry name" value="TPR-like"/>
    <property type="match status" value="2"/>
</dbReference>
<keyword evidence="1" id="KW-0472">Membrane</keyword>
<dbReference type="InterPro" id="IPR016032">
    <property type="entry name" value="Sig_transdc_resp-reg_C-effctor"/>
</dbReference>
<organism evidence="2 3">
    <name type="scientific">Aquimarina algicola</name>
    <dbReference type="NCBI Taxonomy" id="2589995"/>
    <lineage>
        <taxon>Bacteria</taxon>
        <taxon>Pseudomonadati</taxon>
        <taxon>Bacteroidota</taxon>
        <taxon>Flavobacteriia</taxon>
        <taxon>Flavobacteriales</taxon>
        <taxon>Flavobacteriaceae</taxon>
        <taxon>Aquimarina</taxon>
    </lineage>
</organism>
<gene>
    <name evidence="2" type="ORF">FHK87_16070</name>
</gene>
<dbReference type="Proteomes" id="UP000315540">
    <property type="component" value="Unassembled WGS sequence"/>
</dbReference>
<proteinExistence type="predicted"/>
<dbReference type="RefSeq" id="WP_140594783.1">
    <property type="nucleotide sequence ID" value="NZ_VFWZ01000005.1"/>
</dbReference>